<reference evidence="13" key="1">
    <citation type="submission" date="2021-06" db="EMBL/GenBank/DDBJ databases">
        <authorList>
            <person name="Kallberg Y."/>
            <person name="Tangrot J."/>
            <person name="Rosling A."/>
        </authorList>
    </citation>
    <scope>NUCLEOTIDE SEQUENCE</scope>
    <source>
        <strain evidence="13">MT106</strain>
    </source>
</reference>
<dbReference type="OrthoDB" id="255819at2759"/>
<keyword evidence="4" id="KW-0964">Secreted</keyword>
<evidence type="ECO:0000256" key="7">
    <source>
        <dbReference type="ARBA" id="ARBA00036823"/>
    </source>
</evidence>
<accession>A0A9N9D605</accession>
<comment type="caution">
    <text evidence="13">The sequence shown here is derived from an EMBL/GenBank/DDBJ whole genome shotgun (WGS) entry which is preliminary data.</text>
</comment>
<comment type="subcellular location">
    <subcellularLocation>
        <location evidence="1">Secreted</location>
    </subcellularLocation>
</comment>
<evidence type="ECO:0000256" key="12">
    <source>
        <dbReference type="ARBA" id="ARBA00042730"/>
    </source>
</evidence>
<evidence type="ECO:0000256" key="11">
    <source>
        <dbReference type="ARBA" id="ARBA00041912"/>
    </source>
</evidence>
<organism evidence="13 14">
    <name type="scientific">Ambispora gerdemannii</name>
    <dbReference type="NCBI Taxonomy" id="144530"/>
    <lineage>
        <taxon>Eukaryota</taxon>
        <taxon>Fungi</taxon>
        <taxon>Fungi incertae sedis</taxon>
        <taxon>Mucoromycota</taxon>
        <taxon>Glomeromycotina</taxon>
        <taxon>Glomeromycetes</taxon>
        <taxon>Archaeosporales</taxon>
        <taxon>Ambisporaceae</taxon>
        <taxon>Ambispora</taxon>
    </lineage>
</organism>
<dbReference type="EC" id="5.3.3.12" evidence="8"/>
<dbReference type="PANTHER" id="PTHR11954">
    <property type="entry name" value="D-DOPACHROME DECARBOXYLASE"/>
    <property type="match status" value="1"/>
</dbReference>
<name>A0A9N9D605_9GLOM</name>
<comment type="similarity">
    <text evidence="2">Belongs to the MIF family.</text>
</comment>
<evidence type="ECO:0000256" key="3">
    <source>
        <dbReference type="ARBA" id="ARBA00022514"/>
    </source>
</evidence>
<dbReference type="InterPro" id="IPR014347">
    <property type="entry name" value="Tautomerase/MIF_sf"/>
</dbReference>
<evidence type="ECO:0000256" key="6">
    <source>
        <dbReference type="ARBA" id="ARBA00036735"/>
    </source>
</evidence>
<protein>
    <recommendedName>
        <fullName evidence="12">L-dopachrome isomerase</fullName>
        <ecNumber evidence="9">5.3.2.1</ecNumber>
        <ecNumber evidence="8">5.3.3.12</ecNumber>
    </recommendedName>
    <alternativeName>
        <fullName evidence="10">L-dopachrome tautomerase</fullName>
    </alternativeName>
    <alternativeName>
        <fullName evidence="11">Phenylpyruvate tautomerase</fullName>
    </alternativeName>
</protein>
<dbReference type="Pfam" id="PF01187">
    <property type="entry name" value="MIF"/>
    <property type="match status" value="1"/>
</dbReference>
<evidence type="ECO:0000256" key="8">
    <source>
        <dbReference type="ARBA" id="ARBA00038932"/>
    </source>
</evidence>
<dbReference type="GO" id="GO:0004167">
    <property type="term" value="F:dopachrome isomerase activity"/>
    <property type="evidence" value="ECO:0007669"/>
    <property type="project" value="UniProtKB-EC"/>
</dbReference>
<comment type="catalytic activity">
    <reaction evidence="7">
        <text>L-dopachrome = 5,6-dihydroxyindole-2-carboxylate</text>
        <dbReference type="Rhea" id="RHEA:13041"/>
        <dbReference type="ChEBI" id="CHEBI:16875"/>
        <dbReference type="ChEBI" id="CHEBI:57509"/>
        <dbReference type="EC" id="5.3.3.12"/>
    </reaction>
</comment>
<dbReference type="SUPFAM" id="SSF55331">
    <property type="entry name" value="Tautomerase/MIF"/>
    <property type="match status" value="1"/>
</dbReference>
<dbReference type="PANTHER" id="PTHR11954:SF6">
    <property type="entry name" value="MACROPHAGE MIGRATION INHIBITORY FACTOR"/>
    <property type="match status" value="1"/>
</dbReference>
<dbReference type="GO" id="GO:0050178">
    <property type="term" value="F:phenylpyruvate tautomerase activity"/>
    <property type="evidence" value="ECO:0007669"/>
    <property type="project" value="UniProtKB-EC"/>
</dbReference>
<dbReference type="EMBL" id="CAJVPL010003248">
    <property type="protein sequence ID" value="CAG8629057.1"/>
    <property type="molecule type" value="Genomic_DNA"/>
</dbReference>
<dbReference type="Proteomes" id="UP000789831">
    <property type="component" value="Unassembled WGS sequence"/>
</dbReference>
<dbReference type="Gene3D" id="3.30.429.10">
    <property type="entry name" value="Macrophage Migration Inhibitory Factor"/>
    <property type="match status" value="1"/>
</dbReference>
<keyword evidence="14" id="KW-1185">Reference proteome</keyword>
<dbReference type="AlphaFoldDB" id="A0A9N9D605"/>
<evidence type="ECO:0000256" key="10">
    <source>
        <dbReference type="ARBA" id="ARBA00041631"/>
    </source>
</evidence>
<evidence type="ECO:0000256" key="2">
    <source>
        <dbReference type="ARBA" id="ARBA00005851"/>
    </source>
</evidence>
<evidence type="ECO:0000256" key="1">
    <source>
        <dbReference type="ARBA" id="ARBA00004613"/>
    </source>
</evidence>
<comment type="catalytic activity">
    <reaction evidence="6">
        <text>3-phenylpyruvate = enol-phenylpyruvate</text>
        <dbReference type="Rhea" id="RHEA:17097"/>
        <dbReference type="ChEBI" id="CHEBI:16815"/>
        <dbReference type="ChEBI" id="CHEBI:18005"/>
        <dbReference type="EC" id="5.3.2.1"/>
    </reaction>
</comment>
<gene>
    <name evidence="13" type="ORF">AGERDE_LOCUS10436</name>
</gene>
<keyword evidence="5" id="KW-0413">Isomerase</keyword>
<keyword evidence="3" id="KW-0202">Cytokine</keyword>
<evidence type="ECO:0000256" key="4">
    <source>
        <dbReference type="ARBA" id="ARBA00022525"/>
    </source>
</evidence>
<dbReference type="InterPro" id="IPR001398">
    <property type="entry name" value="Macrophage_inhib_fac"/>
</dbReference>
<evidence type="ECO:0000313" key="14">
    <source>
        <dbReference type="Proteomes" id="UP000789831"/>
    </source>
</evidence>
<evidence type="ECO:0000256" key="9">
    <source>
        <dbReference type="ARBA" id="ARBA00039086"/>
    </source>
</evidence>
<sequence>MPSIEVKTNVKVQNHKEFLKEISTLAATLLPHPVEGMDVALQDGLSLLFANSDAPAYIVHINCLGGFGDNMKNREISKAFANFLTEKIGVPSNRGYLFFNDPGYAHVGLAGTTAEEVLLNK</sequence>
<evidence type="ECO:0000256" key="5">
    <source>
        <dbReference type="ARBA" id="ARBA00023235"/>
    </source>
</evidence>
<dbReference type="GO" id="GO:0005615">
    <property type="term" value="C:extracellular space"/>
    <property type="evidence" value="ECO:0007669"/>
    <property type="project" value="UniProtKB-KW"/>
</dbReference>
<proteinExistence type="inferred from homology"/>
<dbReference type="EC" id="5.3.2.1" evidence="9"/>
<evidence type="ECO:0000313" key="13">
    <source>
        <dbReference type="EMBL" id="CAG8629057.1"/>
    </source>
</evidence>